<dbReference type="EMBL" id="MU857652">
    <property type="protein sequence ID" value="KAK4247516.1"/>
    <property type="molecule type" value="Genomic_DNA"/>
</dbReference>
<keyword evidence="1" id="KW-0732">Signal</keyword>
<dbReference type="AlphaFoldDB" id="A0AAN7HFB5"/>
<evidence type="ECO:0000313" key="4">
    <source>
        <dbReference type="Proteomes" id="UP001303647"/>
    </source>
</evidence>
<evidence type="ECO:0000313" key="3">
    <source>
        <dbReference type="EMBL" id="KAK4247516.1"/>
    </source>
</evidence>
<keyword evidence="3" id="KW-0456">Lyase</keyword>
<evidence type="ECO:0000256" key="1">
    <source>
        <dbReference type="SAM" id="SignalP"/>
    </source>
</evidence>
<reference evidence="3" key="1">
    <citation type="journal article" date="2023" name="Mol. Phylogenet. Evol.">
        <title>Genome-scale phylogeny and comparative genomics of the fungal order Sordariales.</title>
        <authorList>
            <person name="Hensen N."/>
            <person name="Bonometti L."/>
            <person name="Westerberg I."/>
            <person name="Brannstrom I.O."/>
            <person name="Guillou S."/>
            <person name="Cros-Aarteil S."/>
            <person name="Calhoun S."/>
            <person name="Haridas S."/>
            <person name="Kuo A."/>
            <person name="Mondo S."/>
            <person name="Pangilinan J."/>
            <person name="Riley R."/>
            <person name="LaButti K."/>
            <person name="Andreopoulos B."/>
            <person name="Lipzen A."/>
            <person name="Chen C."/>
            <person name="Yan M."/>
            <person name="Daum C."/>
            <person name="Ng V."/>
            <person name="Clum A."/>
            <person name="Steindorff A."/>
            <person name="Ohm R.A."/>
            <person name="Martin F."/>
            <person name="Silar P."/>
            <person name="Natvig D.O."/>
            <person name="Lalanne C."/>
            <person name="Gautier V."/>
            <person name="Ament-Velasquez S.L."/>
            <person name="Kruys A."/>
            <person name="Hutchinson M.I."/>
            <person name="Powell A.J."/>
            <person name="Barry K."/>
            <person name="Miller A.N."/>
            <person name="Grigoriev I.V."/>
            <person name="Debuchy R."/>
            <person name="Gladieux P."/>
            <person name="Hiltunen Thoren M."/>
            <person name="Johannesson H."/>
        </authorList>
    </citation>
    <scope>NUCLEOTIDE SEQUENCE</scope>
    <source>
        <strain evidence="3">CBS 359.72</strain>
    </source>
</reference>
<dbReference type="InterPro" id="IPR013320">
    <property type="entry name" value="ConA-like_dom_sf"/>
</dbReference>
<name>A0AAN7HFB5_9PEZI</name>
<feature type="chain" id="PRO_5042818132" evidence="1">
    <location>
        <begin position="21"/>
        <end position="245"/>
    </location>
</feature>
<dbReference type="Pfam" id="PF08787">
    <property type="entry name" value="Alginate_lyase2"/>
    <property type="match status" value="1"/>
</dbReference>
<dbReference type="InterPro" id="IPR014895">
    <property type="entry name" value="Alginate_lyase_2"/>
</dbReference>
<feature type="signal peptide" evidence="1">
    <location>
        <begin position="1"/>
        <end position="20"/>
    </location>
</feature>
<dbReference type="GO" id="GO:0016829">
    <property type="term" value="F:lyase activity"/>
    <property type="evidence" value="ECO:0007669"/>
    <property type="project" value="UniProtKB-KW"/>
</dbReference>
<dbReference type="SUPFAM" id="SSF49899">
    <property type="entry name" value="Concanavalin A-like lectins/glucanases"/>
    <property type="match status" value="1"/>
</dbReference>
<evidence type="ECO:0000259" key="2">
    <source>
        <dbReference type="Pfam" id="PF08787"/>
    </source>
</evidence>
<keyword evidence="4" id="KW-1185">Reference proteome</keyword>
<accession>A0AAN7HFB5</accession>
<comment type="caution">
    <text evidence="3">The sequence shown here is derived from an EMBL/GenBank/DDBJ whole genome shotgun (WGS) entry which is preliminary data.</text>
</comment>
<protein>
    <submittedName>
        <fullName evidence="3">Polysaccharide lyase family 7 protein</fullName>
    </submittedName>
</protein>
<reference evidence="3" key="2">
    <citation type="submission" date="2023-05" db="EMBL/GenBank/DDBJ databases">
        <authorList>
            <consortium name="Lawrence Berkeley National Laboratory"/>
            <person name="Steindorff A."/>
            <person name="Hensen N."/>
            <person name="Bonometti L."/>
            <person name="Westerberg I."/>
            <person name="Brannstrom I.O."/>
            <person name="Guillou S."/>
            <person name="Cros-Aarteil S."/>
            <person name="Calhoun S."/>
            <person name="Haridas S."/>
            <person name="Kuo A."/>
            <person name="Mondo S."/>
            <person name="Pangilinan J."/>
            <person name="Riley R."/>
            <person name="Labutti K."/>
            <person name="Andreopoulos B."/>
            <person name="Lipzen A."/>
            <person name="Chen C."/>
            <person name="Yanf M."/>
            <person name="Daum C."/>
            <person name="Ng V."/>
            <person name="Clum A."/>
            <person name="Ohm R."/>
            <person name="Martin F."/>
            <person name="Silar P."/>
            <person name="Natvig D."/>
            <person name="Lalanne C."/>
            <person name="Gautier V."/>
            <person name="Ament-Velasquez S.L."/>
            <person name="Kruys A."/>
            <person name="Hutchinson M.I."/>
            <person name="Powell A.J."/>
            <person name="Barry K."/>
            <person name="Miller A.N."/>
            <person name="Grigoriev I.V."/>
            <person name="Debuchy R."/>
            <person name="Gladieux P."/>
            <person name="Thoren M.H."/>
            <person name="Johannesson H."/>
        </authorList>
    </citation>
    <scope>NUCLEOTIDE SEQUENCE</scope>
    <source>
        <strain evidence="3">CBS 359.72</strain>
    </source>
</reference>
<proteinExistence type="predicted"/>
<dbReference type="Proteomes" id="UP001303647">
    <property type="component" value="Unassembled WGS sequence"/>
</dbReference>
<gene>
    <name evidence="3" type="ORF">C7999DRAFT_32061</name>
</gene>
<dbReference type="Gene3D" id="2.60.120.200">
    <property type="match status" value="1"/>
</dbReference>
<sequence>MQLSLMAVMGLVSQANQVLGQCPNTILDLSPWYLQLPIGSPGHPTTVSTSQLMECYHNRYFQGASDNSVVFRVPGSPNTSGCVTTANSKHCRTELHESRIWQPTSSVNRLTADLRVVNPGGSTAIGQVHIDDRVSSKPAIEMYYENNGNITVGVERNRSGGGQVRTTLGRVPVGTRFGYEIRWERGTIQVGINGNMRVLSQNDLHNPPVYFKAGNYLQGSSPSEVRFYSLHVAHTSGRGGDPVDL</sequence>
<organism evidence="3 4">
    <name type="scientific">Corynascus novoguineensis</name>
    <dbReference type="NCBI Taxonomy" id="1126955"/>
    <lineage>
        <taxon>Eukaryota</taxon>
        <taxon>Fungi</taxon>
        <taxon>Dikarya</taxon>
        <taxon>Ascomycota</taxon>
        <taxon>Pezizomycotina</taxon>
        <taxon>Sordariomycetes</taxon>
        <taxon>Sordariomycetidae</taxon>
        <taxon>Sordariales</taxon>
        <taxon>Chaetomiaceae</taxon>
        <taxon>Corynascus</taxon>
    </lineage>
</organism>
<feature type="domain" description="Alginate lyase 2" evidence="2">
    <location>
        <begin position="27"/>
        <end position="234"/>
    </location>
</feature>